<evidence type="ECO:0000256" key="4">
    <source>
        <dbReference type="ARBA" id="ARBA00022475"/>
    </source>
</evidence>
<comment type="caution">
    <text evidence="13">The sequence shown here is derived from an EMBL/GenBank/DDBJ whole genome shotgun (WGS) entry which is preliminary data.</text>
</comment>
<dbReference type="Gene3D" id="1.10.40.60">
    <property type="entry name" value="EpsJ-like"/>
    <property type="match status" value="2"/>
</dbReference>
<dbReference type="NCBIfam" id="NF037980">
    <property type="entry name" value="T2SS_GspK"/>
    <property type="match status" value="1"/>
</dbReference>
<dbReference type="EMBL" id="LFEJ01000024">
    <property type="protein sequence ID" value="KMV33045.1"/>
    <property type="molecule type" value="Genomic_DNA"/>
</dbReference>
<dbReference type="PATRIC" id="fig|1656095.3.peg.2138"/>
<reference evidence="13 14" key="1">
    <citation type="submission" date="2015-06" db="EMBL/GenBank/DDBJ databases">
        <title>Genome sequencing of Cronobacter sp. strain DJ34 isolated from petroleum contaminated sludge of Duliajan Oil Fields, Assam, India.</title>
        <authorList>
            <person name="Pal S."/>
            <person name="Banerjee T.D."/>
            <person name="Roy A."/>
            <person name="Sar P."/>
            <person name="Kazy S.K."/>
        </authorList>
    </citation>
    <scope>NUCLEOTIDE SEQUENCE [LARGE SCALE GENOMIC DNA]</scope>
    <source>
        <strain evidence="13 14">DJ34</strain>
    </source>
</reference>
<dbReference type="InterPro" id="IPR005628">
    <property type="entry name" value="GspK"/>
</dbReference>
<dbReference type="Pfam" id="PF03934">
    <property type="entry name" value="T2SSK"/>
    <property type="match status" value="1"/>
</dbReference>
<keyword evidence="4 10" id="KW-1003">Cell membrane</keyword>
<evidence type="ECO:0000256" key="1">
    <source>
        <dbReference type="ARBA" id="ARBA00004533"/>
    </source>
</evidence>
<dbReference type="PANTHER" id="PTHR38831:SF1">
    <property type="entry name" value="TYPE II SECRETION SYSTEM PROTEIN K-RELATED"/>
    <property type="match status" value="1"/>
</dbReference>
<evidence type="ECO:0000256" key="7">
    <source>
        <dbReference type="ARBA" id="ARBA00022927"/>
    </source>
</evidence>
<dbReference type="AlphaFoldDB" id="A0A0J8VKL2"/>
<sequence>MKLRSDRRQRGVALLVVLILLVLMSVMAAKISQQFSGNLQRIQYQLSQQQLRWAILGADKQVLNALAKDIADPQKAGSIQQLWKEPLERIDGEVTLKSELVDGQNCFNVNSLLATDSAAPTASAAGEASGAPNDAGALTPEAQQAKIVQSLLTSAGINPASAETVYQQLEDYLGVENSAPNAAPRDFAPAYAARKPPRVPARQMMFSISELKLLPDFPLTYYAKVKTLLCALPATKTAINVNTLTRDEAPLLSALFFGSLTAEDVMRLIDQRPEAGWESLEAFKTQLEQQFPVKSQAASLDKYLTLNSQFYTLYHTGNTEALTLRSADALYVDTASGNQLLWSRRYRLVD</sequence>
<dbReference type="InterPro" id="IPR049179">
    <property type="entry name" value="T2SSK_SAM-like_2nd"/>
</dbReference>
<protein>
    <recommendedName>
        <fullName evidence="10">Type II secretion system protein K</fullName>
    </recommendedName>
</protein>
<keyword evidence="3 10" id="KW-0813">Transport</keyword>
<feature type="domain" description="T2SS protein K second SAM-like" evidence="11">
    <location>
        <begin position="239"/>
        <end position="290"/>
    </location>
</feature>
<keyword evidence="6" id="KW-0812">Transmembrane</keyword>
<proteinExistence type="inferred from homology"/>
<dbReference type="Gene3D" id="3.30.1300.30">
    <property type="entry name" value="GSPII I/J protein-like"/>
    <property type="match status" value="1"/>
</dbReference>
<dbReference type="PANTHER" id="PTHR38831">
    <property type="entry name" value="TYPE II SECRETION SYSTEM PROTEIN K"/>
    <property type="match status" value="1"/>
</dbReference>
<dbReference type="RefSeq" id="WP_048888494.1">
    <property type="nucleotide sequence ID" value="NZ_LFEJ01000024.1"/>
</dbReference>
<evidence type="ECO:0000256" key="9">
    <source>
        <dbReference type="ARBA" id="ARBA00023136"/>
    </source>
</evidence>
<comment type="similarity">
    <text evidence="2 10">Belongs to the GSP K family.</text>
</comment>
<evidence type="ECO:0000256" key="2">
    <source>
        <dbReference type="ARBA" id="ARBA00007246"/>
    </source>
</evidence>
<dbReference type="OrthoDB" id="9788973at2"/>
<evidence type="ECO:0000256" key="10">
    <source>
        <dbReference type="PIRNR" id="PIRNR002786"/>
    </source>
</evidence>
<evidence type="ECO:0000256" key="5">
    <source>
        <dbReference type="ARBA" id="ARBA00022519"/>
    </source>
</evidence>
<evidence type="ECO:0000256" key="3">
    <source>
        <dbReference type="ARBA" id="ARBA00022448"/>
    </source>
</evidence>
<feature type="domain" description="T2SS protein K first SAM-like" evidence="12">
    <location>
        <begin position="105"/>
        <end position="234"/>
    </location>
</feature>
<keyword evidence="9 10" id="KW-0472">Membrane</keyword>
<evidence type="ECO:0000259" key="11">
    <source>
        <dbReference type="Pfam" id="PF03934"/>
    </source>
</evidence>
<name>A0A0J8VKL2_9ENTR</name>
<dbReference type="InterPro" id="IPR049031">
    <property type="entry name" value="T2SSK_SAM-like_1st"/>
</dbReference>
<keyword evidence="8" id="KW-1133">Transmembrane helix</keyword>
<accession>A0A0J8VKL2</accession>
<dbReference type="GO" id="GO:0009306">
    <property type="term" value="P:protein secretion"/>
    <property type="evidence" value="ECO:0007669"/>
    <property type="project" value="InterPro"/>
</dbReference>
<evidence type="ECO:0000313" key="13">
    <source>
        <dbReference type="EMBL" id="KMV33045.1"/>
    </source>
</evidence>
<keyword evidence="5 10" id="KW-0997">Cell inner membrane</keyword>
<dbReference type="SUPFAM" id="SSF158544">
    <property type="entry name" value="GspK insert domain-like"/>
    <property type="match status" value="2"/>
</dbReference>
<dbReference type="InterPro" id="IPR038072">
    <property type="entry name" value="GspK_central_sf"/>
</dbReference>
<gene>
    <name evidence="13" type="ORF">ACH50_17430</name>
</gene>
<dbReference type="Pfam" id="PF21687">
    <property type="entry name" value="T2SSK_1st"/>
    <property type="match status" value="1"/>
</dbReference>
<comment type="subcellular location">
    <subcellularLocation>
        <location evidence="1 10">Cell inner membrane</location>
    </subcellularLocation>
</comment>
<organism evidence="13 14">
    <name type="scientific">Franconibacter pulveris</name>
    <dbReference type="NCBI Taxonomy" id="435910"/>
    <lineage>
        <taxon>Bacteria</taxon>
        <taxon>Pseudomonadati</taxon>
        <taxon>Pseudomonadota</taxon>
        <taxon>Gammaproteobacteria</taxon>
        <taxon>Enterobacterales</taxon>
        <taxon>Enterobacteriaceae</taxon>
        <taxon>Franconibacter</taxon>
    </lineage>
</organism>
<dbReference type="GO" id="GO:0005886">
    <property type="term" value="C:plasma membrane"/>
    <property type="evidence" value="ECO:0007669"/>
    <property type="project" value="UniProtKB-SubCell"/>
</dbReference>
<keyword evidence="7" id="KW-0653">Protein transport</keyword>
<evidence type="ECO:0000256" key="6">
    <source>
        <dbReference type="ARBA" id="ARBA00022692"/>
    </source>
</evidence>
<dbReference type="Proteomes" id="UP000037315">
    <property type="component" value="Unassembled WGS sequence"/>
</dbReference>
<evidence type="ECO:0000313" key="14">
    <source>
        <dbReference type="Proteomes" id="UP000037315"/>
    </source>
</evidence>
<dbReference type="STRING" id="1121863.GCA_000621185_02568"/>
<evidence type="ECO:0000259" key="12">
    <source>
        <dbReference type="Pfam" id="PF21687"/>
    </source>
</evidence>
<keyword evidence="14" id="KW-1185">Reference proteome</keyword>
<dbReference type="PIRSF" id="PIRSF002786">
    <property type="entry name" value="XcpX"/>
    <property type="match status" value="1"/>
</dbReference>
<evidence type="ECO:0000256" key="8">
    <source>
        <dbReference type="ARBA" id="ARBA00022989"/>
    </source>
</evidence>